<protein>
    <recommendedName>
        <fullName evidence="2">Zinc knuckle CX2CX4HX4C domain-containing protein</fullName>
    </recommendedName>
</protein>
<accession>A0A7J7NNF2</accession>
<dbReference type="EMBL" id="JACGCM010000692">
    <property type="protein sequence ID" value="KAF6168633.1"/>
    <property type="molecule type" value="Genomic_DNA"/>
</dbReference>
<evidence type="ECO:0000313" key="3">
    <source>
        <dbReference type="EMBL" id="KAF6168633.1"/>
    </source>
</evidence>
<feature type="domain" description="Zinc knuckle CX2CX4HX4C" evidence="2">
    <location>
        <begin position="149"/>
        <end position="178"/>
    </location>
</feature>
<dbReference type="InterPro" id="IPR040256">
    <property type="entry name" value="At4g02000-like"/>
</dbReference>
<dbReference type="InterPro" id="IPR025836">
    <property type="entry name" value="Zn_knuckle_CX2CX4HX4C"/>
</dbReference>
<feature type="compositionally biased region" description="Polar residues" evidence="1">
    <location>
        <begin position="209"/>
        <end position="227"/>
    </location>
</feature>
<evidence type="ECO:0000256" key="1">
    <source>
        <dbReference type="SAM" id="MobiDB-lite"/>
    </source>
</evidence>
<sequence>MEEVGNTYKASELTEMFCNFTTHDPDPLVRLESKDWFSFQNEWRYALALKSISPTLKEFVLSEGIKKEWGKLISEILPLFTVYSLPVCLLDKAIFKLIGNKLGEYVKDDFRPGLAETLKTSFVRIQVNLFTTKQLVISLPIHRPGSYGTTQVRIKYERLEGFCEQCGIISHTLAVCEKYKGVMNERERTNCTEEYIFPFGRHIQVYNKKQSPTKFPKHSSNSKQAHGSTADRPDLGQPTPINTDPAVLHKTQLGNDEVGNLLKMAMADFSSWTRDFQYKASNPLENIPQASSRHPDHFPPFPSRRPTGLNNSNSSQTLHNGYNSPLPKKSTVYMLGTFISNLKNSKFLTRHTETAADYFINEAQREDPTKLLNLTTSQLKIFDKGAGLVSLAKPLDCSVPLLQIKALQTTAGLLPSGGLNLVSVPATGSSETSYGNTELLESSALGGTGWFTPETGDLFDCKTSSESTKKADPPQTTAALKRGRTVSRLEAILGLLQDPQRDKHKPELGIVRTDFWGDKHKPDHGTFRMAKFAYLDRTQPSHTKARLTNNLHALTLHTTSRSDLSGQSKIPKVPAQNDTKSRIRMLWENWKSKYRKNKCVDIVKKEPG</sequence>
<dbReference type="OrthoDB" id="1750790at2759"/>
<keyword evidence="4" id="KW-1185">Reference proteome</keyword>
<dbReference type="Proteomes" id="UP000541444">
    <property type="component" value="Unassembled WGS sequence"/>
</dbReference>
<organism evidence="3 4">
    <name type="scientific">Kingdonia uniflora</name>
    <dbReference type="NCBI Taxonomy" id="39325"/>
    <lineage>
        <taxon>Eukaryota</taxon>
        <taxon>Viridiplantae</taxon>
        <taxon>Streptophyta</taxon>
        <taxon>Embryophyta</taxon>
        <taxon>Tracheophyta</taxon>
        <taxon>Spermatophyta</taxon>
        <taxon>Magnoliopsida</taxon>
        <taxon>Ranunculales</taxon>
        <taxon>Circaeasteraceae</taxon>
        <taxon>Kingdonia</taxon>
    </lineage>
</organism>
<feature type="region of interest" description="Disordered" evidence="1">
    <location>
        <begin position="209"/>
        <end position="245"/>
    </location>
</feature>
<dbReference type="Pfam" id="PF14392">
    <property type="entry name" value="zf-CCHC_4"/>
    <property type="match status" value="1"/>
</dbReference>
<feature type="region of interest" description="Disordered" evidence="1">
    <location>
        <begin position="285"/>
        <end position="324"/>
    </location>
</feature>
<evidence type="ECO:0000259" key="2">
    <source>
        <dbReference type="Pfam" id="PF14392"/>
    </source>
</evidence>
<proteinExistence type="predicted"/>
<comment type="caution">
    <text evidence="3">The sequence shown here is derived from an EMBL/GenBank/DDBJ whole genome shotgun (WGS) entry which is preliminary data.</text>
</comment>
<dbReference type="PANTHER" id="PTHR31286:SF178">
    <property type="entry name" value="DUF4283 DOMAIN-CONTAINING PROTEIN"/>
    <property type="match status" value="1"/>
</dbReference>
<gene>
    <name evidence="3" type="ORF">GIB67_005245</name>
</gene>
<reference evidence="3 4" key="1">
    <citation type="journal article" date="2020" name="IScience">
        <title>Genome Sequencing of the Endangered Kingdonia uniflora (Circaeasteraceae, Ranunculales) Reveals Potential Mechanisms of Evolutionary Specialization.</title>
        <authorList>
            <person name="Sun Y."/>
            <person name="Deng T."/>
            <person name="Zhang A."/>
            <person name="Moore M.J."/>
            <person name="Landis J.B."/>
            <person name="Lin N."/>
            <person name="Zhang H."/>
            <person name="Zhang X."/>
            <person name="Huang J."/>
            <person name="Zhang X."/>
            <person name="Sun H."/>
            <person name="Wang H."/>
        </authorList>
    </citation>
    <scope>NUCLEOTIDE SEQUENCE [LARGE SCALE GENOMIC DNA]</scope>
    <source>
        <strain evidence="3">TB1705</strain>
        <tissue evidence="3">Leaf</tissue>
    </source>
</reference>
<feature type="compositionally biased region" description="Polar residues" evidence="1">
    <location>
        <begin position="308"/>
        <end position="323"/>
    </location>
</feature>
<dbReference type="AlphaFoldDB" id="A0A7J7NNF2"/>
<name>A0A7J7NNF2_9MAGN</name>
<dbReference type="PANTHER" id="PTHR31286">
    <property type="entry name" value="GLYCINE-RICH CELL WALL STRUCTURAL PROTEIN 1.8-LIKE"/>
    <property type="match status" value="1"/>
</dbReference>
<evidence type="ECO:0000313" key="4">
    <source>
        <dbReference type="Proteomes" id="UP000541444"/>
    </source>
</evidence>